<organism evidence="2 3">
    <name type="scientific">Plakobranchus ocellatus</name>
    <dbReference type="NCBI Taxonomy" id="259542"/>
    <lineage>
        <taxon>Eukaryota</taxon>
        <taxon>Metazoa</taxon>
        <taxon>Spiralia</taxon>
        <taxon>Lophotrochozoa</taxon>
        <taxon>Mollusca</taxon>
        <taxon>Gastropoda</taxon>
        <taxon>Heterobranchia</taxon>
        <taxon>Euthyneura</taxon>
        <taxon>Panpulmonata</taxon>
        <taxon>Sacoglossa</taxon>
        <taxon>Placobranchoidea</taxon>
        <taxon>Plakobranchidae</taxon>
        <taxon>Plakobranchus</taxon>
    </lineage>
</organism>
<dbReference type="Pfam" id="PF13843">
    <property type="entry name" value="DDE_Tnp_1_7"/>
    <property type="match status" value="1"/>
</dbReference>
<keyword evidence="3" id="KW-1185">Reference proteome</keyword>
<sequence length="218" mass="25158">MLYELYKFVAVVITMGIIDMPTIKHYQSGKKTDESSFSSKLFTTTRVGFELIFHTMFHIGTNAQAEGKDKIKPFMNALIANFNHAFYPFQKLSLDELVIGWTGRWMYKQYNAVKQKKYHIKTFGLCNASTGYVINILTYFGKNASYSQESDAHRSMAVKVFQSLLEVVGQRHHFFADRYYTKHILVNYLKENLTYYRGTLITTGMPVASDKKAGNLYL</sequence>
<dbReference type="Proteomes" id="UP000735302">
    <property type="component" value="Unassembled WGS sequence"/>
</dbReference>
<evidence type="ECO:0000259" key="1">
    <source>
        <dbReference type="Pfam" id="PF13843"/>
    </source>
</evidence>
<reference evidence="2 3" key="1">
    <citation type="journal article" date="2021" name="Elife">
        <title>Chloroplast acquisition without the gene transfer in kleptoplastic sea slugs, Plakobranchus ocellatus.</title>
        <authorList>
            <person name="Maeda T."/>
            <person name="Takahashi S."/>
            <person name="Yoshida T."/>
            <person name="Shimamura S."/>
            <person name="Takaki Y."/>
            <person name="Nagai Y."/>
            <person name="Toyoda A."/>
            <person name="Suzuki Y."/>
            <person name="Arimoto A."/>
            <person name="Ishii H."/>
            <person name="Satoh N."/>
            <person name="Nishiyama T."/>
            <person name="Hasebe M."/>
            <person name="Maruyama T."/>
            <person name="Minagawa J."/>
            <person name="Obokata J."/>
            <person name="Shigenobu S."/>
        </authorList>
    </citation>
    <scope>NUCLEOTIDE SEQUENCE [LARGE SCALE GENOMIC DNA]</scope>
</reference>
<name>A0AAV4ARI2_9GAST</name>
<protein>
    <submittedName>
        <fullName evidence="2">PiggyBac transposable element-derived protein 4-like</fullName>
    </submittedName>
</protein>
<comment type="caution">
    <text evidence="2">The sequence shown here is derived from an EMBL/GenBank/DDBJ whole genome shotgun (WGS) entry which is preliminary data.</text>
</comment>
<evidence type="ECO:0000313" key="3">
    <source>
        <dbReference type="Proteomes" id="UP000735302"/>
    </source>
</evidence>
<dbReference type="PANTHER" id="PTHR46599:SF3">
    <property type="entry name" value="PIGGYBAC TRANSPOSABLE ELEMENT-DERIVED PROTEIN 4"/>
    <property type="match status" value="1"/>
</dbReference>
<dbReference type="PANTHER" id="PTHR46599">
    <property type="entry name" value="PIGGYBAC TRANSPOSABLE ELEMENT-DERIVED PROTEIN 4"/>
    <property type="match status" value="1"/>
</dbReference>
<accession>A0AAV4ARI2</accession>
<feature type="domain" description="PiggyBac transposable element-derived protein" evidence="1">
    <location>
        <begin position="4"/>
        <end position="202"/>
    </location>
</feature>
<gene>
    <name evidence="2" type="ORF">PoB_003592800</name>
</gene>
<proteinExistence type="predicted"/>
<dbReference type="InterPro" id="IPR029526">
    <property type="entry name" value="PGBD"/>
</dbReference>
<dbReference type="EMBL" id="BLXT01004087">
    <property type="protein sequence ID" value="GFO09423.1"/>
    <property type="molecule type" value="Genomic_DNA"/>
</dbReference>
<dbReference type="AlphaFoldDB" id="A0AAV4ARI2"/>
<evidence type="ECO:0000313" key="2">
    <source>
        <dbReference type="EMBL" id="GFO09423.1"/>
    </source>
</evidence>